<evidence type="ECO:0000313" key="2">
    <source>
        <dbReference type="Proteomes" id="UP000005446"/>
    </source>
</evidence>
<comment type="caution">
    <text evidence="1">The sequence shown here is derived from an EMBL/GenBank/DDBJ whole genome shotgun (WGS) entry which is preliminary data.</text>
</comment>
<dbReference type="AlphaFoldDB" id="H0EG52"/>
<sequence length="42" mass="4838">MLQKQELSHYSRGFRAFFALNFASGIWDTSLLQGTNIVSFQQ</sequence>
<dbReference type="HOGENOM" id="CLU_3260657_0_0_1"/>
<proteinExistence type="predicted"/>
<dbReference type="Proteomes" id="UP000005446">
    <property type="component" value="Unassembled WGS sequence"/>
</dbReference>
<gene>
    <name evidence="1" type="ORF">M7I_1460</name>
</gene>
<accession>H0EG52</accession>
<organism evidence="1 2">
    <name type="scientific">Glarea lozoyensis (strain ATCC 74030 / MF5533)</name>
    <dbReference type="NCBI Taxonomy" id="1104152"/>
    <lineage>
        <taxon>Eukaryota</taxon>
        <taxon>Fungi</taxon>
        <taxon>Dikarya</taxon>
        <taxon>Ascomycota</taxon>
        <taxon>Pezizomycotina</taxon>
        <taxon>Leotiomycetes</taxon>
        <taxon>Helotiales</taxon>
        <taxon>Helotiaceae</taxon>
        <taxon>Glarea</taxon>
    </lineage>
</organism>
<protein>
    <submittedName>
        <fullName evidence="1">Uncharacterized protein</fullName>
    </submittedName>
</protein>
<keyword evidence="2" id="KW-1185">Reference proteome</keyword>
<reference evidence="1 2" key="1">
    <citation type="journal article" date="2012" name="Eukaryot. Cell">
        <title>Genome sequence of the fungus Glarea lozoyensis: the first genome sequence of a species from the Helotiaceae family.</title>
        <authorList>
            <person name="Youssar L."/>
            <person name="Gruening B.A."/>
            <person name="Erxleben A."/>
            <person name="Guenther S."/>
            <person name="Huettel W."/>
        </authorList>
    </citation>
    <scope>NUCLEOTIDE SEQUENCE [LARGE SCALE GENOMIC DNA]</scope>
    <source>
        <strain evidence="2">ATCC 74030 / MF5533</strain>
    </source>
</reference>
<dbReference type="InParanoid" id="H0EG52"/>
<name>H0EG52_GLAL7</name>
<dbReference type="EMBL" id="AGUE01000023">
    <property type="protein sequence ID" value="EHL02387.1"/>
    <property type="molecule type" value="Genomic_DNA"/>
</dbReference>
<evidence type="ECO:0000313" key="1">
    <source>
        <dbReference type="EMBL" id="EHL02387.1"/>
    </source>
</evidence>